<evidence type="ECO:0000313" key="3">
    <source>
        <dbReference type="Proteomes" id="UP000887226"/>
    </source>
</evidence>
<dbReference type="OrthoDB" id="5404651at2759"/>
<comment type="caution">
    <text evidence="2">The sequence shown here is derived from an EMBL/GenBank/DDBJ whole genome shotgun (WGS) entry which is preliminary data.</text>
</comment>
<keyword evidence="3" id="KW-1185">Reference proteome</keyword>
<feature type="region of interest" description="Disordered" evidence="1">
    <location>
        <begin position="1"/>
        <end position="71"/>
    </location>
</feature>
<sequence>MSSRDSFESGSMDSPITPDMSTHLLQPSQENVSILAGASFNRGGASSHRLNSPAGLSSSITPPPSSQFPYGTRQSIISSIQRTSTPAQPRLSSPPLTTVNETNRDVAVQCATPSVEQLGIATKEELREYLNVVLGDNKTLEAAAAEARMSAAHYKLQHNLLTIETEEATARMEVEHLMTVREVDVLQRNFNGPESPYQDYVAKVKAYCYQVEQERDAFSHKLTLAMKVIERQDDEVASWREREQLLLRRIRENREHLNYLRSPGGLFHIPSPKAPTHSYPSTPQQYRSTPRGTPMTGRSRQGCGGSQEPFAALLLADQMLNQEDRDNNSAPSTPLTNRRMDHRTPVRHSRGVQSLSSLPTTPRSAVRGTPGSTLLPSVQFSRQTDPRERRRRSRDSTISLSDNEEIARAAMSSFRGENEEVYESQASQTAMEMLRIDPHESFEVEASRTNTPNLTTDKSKLHQSKIYGAITKGVGEKRKRGDDERSDMSKKFRAGEDIGIGLGIGFDARAELRRM</sequence>
<gene>
    <name evidence="2" type="ORF">BJ878DRAFT_488562</name>
</gene>
<feature type="compositionally biased region" description="Polar residues" evidence="1">
    <location>
        <begin position="48"/>
        <end position="60"/>
    </location>
</feature>
<protein>
    <submittedName>
        <fullName evidence="2">Uncharacterized protein</fullName>
    </submittedName>
</protein>
<dbReference type="Proteomes" id="UP000887226">
    <property type="component" value="Unassembled WGS sequence"/>
</dbReference>
<feature type="compositionally biased region" description="Polar residues" evidence="1">
    <location>
        <begin position="351"/>
        <end position="363"/>
    </location>
</feature>
<feature type="region of interest" description="Disordered" evidence="1">
    <location>
        <begin position="270"/>
        <end position="306"/>
    </location>
</feature>
<feature type="region of interest" description="Disordered" evidence="1">
    <location>
        <begin position="324"/>
        <end position="404"/>
    </location>
</feature>
<reference evidence="2" key="1">
    <citation type="journal article" date="2021" name="IMA Fungus">
        <title>Genomic characterization of three marine fungi, including Emericellopsis atlantica sp. nov. with signatures of a generalist lifestyle and marine biomass degradation.</title>
        <authorList>
            <person name="Hagestad O.C."/>
            <person name="Hou L."/>
            <person name="Andersen J.H."/>
            <person name="Hansen E.H."/>
            <person name="Altermark B."/>
            <person name="Li C."/>
            <person name="Kuhnert E."/>
            <person name="Cox R.J."/>
            <person name="Crous P.W."/>
            <person name="Spatafora J.W."/>
            <person name="Lail K."/>
            <person name="Amirebrahimi M."/>
            <person name="Lipzen A."/>
            <person name="Pangilinan J."/>
            <person name="Andreopoulos W."/>
            <person name="Hayes R.D."/>
            <person name="Ng V."/>
            <person name="Grigoriev I.V."/>
            <person name="Jackson S.A."/>
            <person name="Sutton T.D.S."/>
            <person name="Dobson A.D.W."/>
            <person name="Rama T."/>
        </authorList>
    </citation>
    <scope>NUCLEOTIDE SEQUENCE</scope>
    <source>
        <strain evidence="2">TRa3180A</strain>
    </source>
</reference>
<name>A0A9P8CIH5_9HELO</name>
<evidence type="ECO:0000256" key="1">
    <source>
        <dbReference type="SAM" id="MobiDB-lite"/>
    </source>
</evidence>
<feature type="compositionally biased region" description="Polar residues" evidence="1">
    <location>
        <begin position="278"/>
        <end position="299"/>
    </location>
</feature>
<organism evidence="2 3">
    <name type="scientific">Calycina marina</name>
    <dbReference type="NCBI Taxonomy" id="1763456"/>
    <lineage>
        <taxon>Eukaryota</taxon>
        <taxon>Fungi</taxon>
        <taxon>Dikarya</taxon>
        <taxon>Ascomycota</taxon>
        <taxon>Pezizomycotina</taxon>
        <taxon>Leotiomycetes</taxon>
        <taxon>Helotiales</taxon>
        <taxon>Pezizellaceae</taxon>
        <taxon>Calycina</taxon>
    </lineage>
</organism>
<feature type="compositionally biased region" description="Polar residues" evidence="1">
    <location>
        <begin position="86"/>
        <end position="98"/>
    </location>
</feature>
<evidence type="ECO:0000313" key="2">
    <source>
        <dbReference type="EMBL" id="KAG9248399.1"/>
    </source>
</evidence>
<feature type="region of interest" description="Disordered" evidence="1">
    <location>
        <begin position="79"/>
        <end position="98"/>
    </location>
</feature>
<feature type="compositionally biased region" description="Polar residues" evidence="1">
    <location>
        <begin position="370"/>
        <end position="380"/>
    </location>
</feature>
<dbReference type="AlphaFoldDB" id="A0A9P8CIH5"/>
<feature type="compositionally biased region" description="Polar residues" evidence="1">
    <location>
        <begin position="1"/>
        <end position="32"/>
    </location>
</feature>
<dbReference type="EMBL" id="MU253750">
    <property type="protein sequence ID" value="KAG9248399.1"/>
    <property type="molecule type" value="Genomic_DNA"/>
</dbReference>
<proteinExistence type="predicted"/>
<accession>A0A9P8CIH5</accession>